<sequence length="164" mass="17869">MKREILVALLLLTAVLVTPTGAFSADRLHITVNEDASAEITFDYTLSWIERIAVFFKIADPAQELKSALERSLGVPVVVASVESDSATFTATRFAMISDADGAKTYSTPGLDFTEAQAVLDEYWFAPLVQADFSPDQTVVRFSDGHEETFSNLSAIPPLSHQVP</sequence>
<evidence type="ECO:0000313" key="1">
    <source>
        <dbReference type="EMBL" id="MCT8338152.1"/>
    </source>
</evidence>
<name>A0A9E4ZMJ7_9EURY</name>
<keyword evidence="2" id="KW-1185">Reference proteome</keyword>
<accession>A0A9E4ZMJ7</accession>
<dbReference type="AlphaFoldDB" id="A0A9E4ZMJ7"/>
<gene>
    <name evidence="1" type="ORF">FKB36_11805</name>
</gene>
<organism evidence="1 2">
    <name type="scientific">Methanoculleus formosensis</name>
    <dbReference type="NCBI Taxonomy" id="2590886"/>
    <lineage>
        <taxon>Archaea</taxon>
        <taxon>Methanobacteriati</taxon>
        <taxon>Methanobacteriota</taxon>
        <taxon>Stenosarchaea group</taxon>
        <taxon>Methanomicrobia</taxon>
        <taxon>Methanomicrobiales</taxon>
        <taxon>Methanomicrobiaceae</taxon>
        <taxon>Methanoculleus</taxon>
    </lineage>
</organism>
<protein>
    <submittedName>
        <fullName evidence="1">Uncharacterized protein</fullName>
    </submittedName>
</protein>
<reference evidence="1" key="1">
    <citation type="submission" date="2019-06" db="EMBL/GenBank/DDBJ databases">
        <title>Methanoculleus strain from Tamsui River, Taipei, Taiwan.</title>
        <authorList>
            <person name="You Y.-T."/>
            <person name="Chen S.-C."/>
            <person name="Lai S.-J."/>
            <person name="Lee Y.-C."/>
            <person name="Lai M.-C."/>
        </authorList>
    </citation>
    <scope>NUCLEOTIDE SEQUENCE</scope>
    <source>
        <strain evidence="1">Afa-1</strain>
    </source>
</reference>
<dbReference type="RefSeq" id="WP_261598282.1">
    <property type="nucleotide sequence ID" value="NZ_VHLL01000009.1"/>
</dbReference>
<dbReference type="EMBL" id="VHLL01000009">
    <property type="protein sequence ID" value="MCT8338152.1"/>
    <property type="molecule type" value="Genomic_DNA"/>
</dbReference>
<proteinExistence type="predicted"/>
<dbReference type="Proteomes" id="UP001065682">
    <property type="component" value="Unassembled WGS sequence"/>
</dbReference>
<comment type="caution">
    <text evidence="1">The sequence shown here is derived from an EMBL/GenBank/DDBJ whole genome shotgun (WGS) entry which is preliminary data.</text>
</comment>
<evidence type="ECO:0000313" key="2">
    <source>
        <dbReference type="Proteomes" id="UP001065682"/>
    </source>
</evidence>